<comment type="caution">
    <text evidence="2">The sequence shown here is derived from an EMBL/GenBank/DDBJ whole genome shotgun (WGS) entry which is preliminary data.</text>
</comment>
<dbReference type="Proteomes" id="UP001233172">
    <property type="component" value="Unassembled WGS sequence"/>
</dbReference>
<dbReference type="AlphaFoldDB" id="A0AAD8BG94"/>
<feature type="region of interest" description="Disordered" evidence="1">
    <location>
        <begin position="40"/>
        <end position="64"/>
    </location>
</feature>
<feature type="compositionally biased region" description="Basic and acidic residues" evidence="1">
    <location>
        <begin position="40"/>
        <end position="49"/>
    </location>
</feature>
<evidence type="ECO:0000313" key="2">
    <source>
        <dbReference type="EMBL" id="KAK0054014.1"/>
    </source>
</evidence>
<dbReference type="EMBL" id="JASAOG010000081">
    <property type="protein sequence ID" value="KAK0054014.1"/>
    <property type="molecule type" value="Genomic_DNA"/>
</dbReference>
<sequence length="64" mass="6970">KSFDVTGPRRGGCLNVLQVSSLGEPGGAWIYDESLLMTDPRHAPDNESLRRKRTGQEGGGTVWL</sequence>
<keyword evidence="3" id="KW-1185">Reference proteome</keyword>
<gene>
    <name evidence="2" type="ORF">Bpfe_016505</name>
</gene>
<reference evidence="2" key="2">
    <citation type="submission" date="2023-04" db="EMBL/GenBank/DDBJ databases">
        <authorList>
            <person name="Bu L."/>
            <person name="Lu L."/>
            <person name="Laidemitt M.R."/>
            <person name="Zhang S.M."/>
            <person name="Mutuku M."/>
            <person name="Mkoji G."/>
            <person name="Steinauer M."/>
            <person name="Loker E.S."/>
        </authorList>
    </citation>
    <scope>NUCLEOTIDE SEQUENCE</scope>
    <source>
        <strain evidence="2">KasaAsao</strain>
        <tissue evidence="2">Whole Snail</tissue>
    </source>
</reference>
<evidence type="ECO:0000256" key="1">
    <source>
        <dbReference type="SAM" id="MobiDB-lite"/>
    </source>
</evidence>
<reference evidence="2" key="1">
    <citation type="journal article" date="2023" name="PLoS Negl. Trop. Dis.">
        <title>A genome sequence for Biomphalaria pfeifferi, the major vector snail for the human-infecting parasite Schistosoma mansoni.</title>
        <authorList>
            <person name="Bu L."/>
            <person name="Lu L."/>
            <person name="Laidemitt M.R."/>
            <person name="Zhang S.M."/>
            <person name="Mutuku M."/>
            <person name="Mkoji G."/>
            <person name="Steinauer M."/>
            <person name="Loker E.S."/>
        </authorList>
    </citation>
    <scope>NUCLEOTIDE SEQUENCE</scope>
    <source>
        <strain evidence="2">KasaAsao</strain>
    </source>
</reference>
<organism evidence="2 3">
    <name type="scientific">Biomphalaria pfeifferi</name>
    <name type="common">Bloodfluke planorb</name>
    <name type="synonym">Freshwater snail</name>
    <dbReference type="NCBI Taxonomy" id="112525"/>
    <lineage>
        <taxon>Eukaryota</taxon>
        <taxon>Metazoa</taxon>
        <taxon>Spiralia</taxon>
        <taxon>Lophotrochozoa</taxon>
        <taxon>Mollusca</taxon>
        <taxon>Gastropoda</taxon>
        <taxon>Heterobranchia</taxon>
        <taxon>Euthyneura</taxon>
        <taxon>Panpulmonata</taxon>
        <taxon>Hygrophila</taxon>
        <taxon>Lymnaeoidea</taxon>
        <taxon>Planorbidae</taxon>
        <taxon>Biomphalaria</taxon>
    </lineage>
</organism>
<name>A0AAD8BG94_BIOPF</name>
<proteinExistence type="predicted"/>
<evidence type="ECO:0000313" key="3">
    <source>
        <dbReference type="Proteomes" id="UP001233172"/>
    </source>
</evidence>
<protein>
    <submittedName>
        <fullName evidence="2">Uncharacterized protein</fullName>
    </submittedName>
</protein>
<accession>A0AAD8BG94</accession>
<feature type="non-terminal residue" evidence="2">
    <location>
        <position position="1"/>
    </location>
</feature>